<dbReference type="Proteomes" id="UP000254958">
    <property type="component" value="Unassembled WGS sequence"/>
</dbReference>
<sequence>MTAYIVFTREATTDQTELDAYGQAVAASFAGHPLKILAAYGAQEVLEGTPPEGVVILEFPTMEAARAWYDSPAYQEVVKHRWKGSSYRVVIVQGT</sequence>
<evidence type="ECO:0000259" key="1">
    <source>
        <dbReference type="Pfam" id="PF07045"/>
    </source>
</evidence>
<dbReference type="InterPro" id="IPR011008">
    <property type="entry name" value="Dimeric_a/b-barrel"/>
</dbReference>
<reference evidence="2 5" key="2">
    <citation type="submission" date="2020-04" db="EMBL/GenBank/DDBJ databases">
        <title>Description of novel Gluconacetobacter.</title>
        <authorList>
            <person name="Sombolestani A."/>
        </authorList>
    </citation>
    <scope>NUCLEOTIDE SEQUENCE [LARGE SCALE GENOMIC DNA]</scope>
    <source>
        <strain evidence="2 5">LMG 1382</strain>
    </source>
</reference>
<evidence type="ECO:0000313" key="3">
    <source>
        <dbReference type="EMBL" id="RDI38562.1"/>
    </source>
</evidence>
<gene>
    <name evidence="3" type="ORF">C7453_10322</name>
    <name evidence="2" type="ORF">HLH32_06465</name>
</gene>
<proteinExistence type="predicted"/>
<dbReference type="Pfam" id="PF07045">
    <property type="entry name" value="DUF1330"/>
    <property type="match status" value="1"/>
</dbReference>
<evidence type="ECO:0000313" key="5">
    <source>
        <dbReference type="Proteomes" id="UP000562982"/>
    </source>
</evidence>
<accession>A0A370G475</accession>
<comment type="caution">
    <text evidence="3">The sequence shown here is derived from an EMBL/GenBank/DDBJ whole genome shotgun (WGS) entry which is preliminary data.</text>
</comment>
<evidence type="ECO:0000313" key="4">
    <source>
        <dbReference type="Proteomes" id="UP000254958"/>
    </source>
</evidence>
<dbReference type="InterPro" id="IPR010753">
    <property type="entry name" value="DUF1330"/>
</dbReference>
<dbReference type="Proteomes" id="UP000562982">
    <property type="component" value="Unassembled WGS sequence"/>
</dbReference>
<protein>
    <submittedName>
        <fullName evidence="2">DUF1330 domain-containing protein</fullName>
    </submittedName>
    <submittedName>
        <fullName evidence="3">Uncharacterized protein (DUF1330 family)</fullName>
    </submittedName>
</protein>
<reference evidence="3 4" key="1">
    <citation type="submission" date="2018-07" db="EMBL/GenBank/DDBJ databases">
        <title>Genomic Encyclopedia of Type Strains, Phase IV (KMG-IV): sequencing the most valuable type-strain genomes for metagenomic binning, comparative biology and taxonomic classification.</title>
        <authorList>
            <person name="Goeker M."/>
        </authorList>
    </citation>
    <scope>NUCLEOTIDE SEQUENCE [LARGE SCALE GENOMIC DNA]</scope>
    <source>
        <strain evidence="3 4">DSM 5603</strain>
    </source>
</reference>
<keyword evidence="4" id="KW-1185">Reference proteome</keyword>
<name>A0A370G475_GLULI</name>
<dbReference type="PANTHER" id="PTHR41521">
    <property type="match status" value="1"/>
</dbReference>
<dbReference type="EMBL" id="JABEQI010000003">
    <property type="protein sequence ID" value="MBB2186030.1"/>
    <property type="molecule type" value="Genomic_DNA"/>
</dbReference>
<dbReference type="Gene3D" id="3.30.70.100">
    <property type="match status" value="1"/>
</dbReference>
<evidence type="ECO:0000313" key="2">
    <source>
        <dbReference type="EMBL" id="MBB2186030.1"/>
    </source>
</evidence>
<dbReference type="SUPFAM" id="SSF54909">
    <property type="entry name" value="Dimeric alpha+beta barrel"/>
    <property type="match status" value="1"/>
</dbReference>
<feature type="domain" description="DUF1330" evidence="1">
    <location>
        <begin position="2"/>
        <end position="94"/>
    </location>
</feature>
<dbReference type="EMBL" id="QQAW01000003">
    <property type="protein sequence ID" value="RDI38562.1"/>
    <property type="molecule type" value="Genomic_DNA"/>
</dbReference>
<organism evidence="3 4">
    <name type="scientific">Gluconacetobacter liquefaciens</name>
    <name type="common">Acetobacter liquefaciens</name>
    <dbReference type="NCBI Taxonomy" id="89584"/>
    <lineage>
        <taxon>Bacteria</taxon>
        <taxon>Pseudomonadati</taxon>
        <taxon>Pseudomonadota</taxon>
        <taxon>Alphaproteobacteria</taxon>
        <taxon>Acetobacterales</taxon>
        <taxon>Acetobacteraceae</taxon>
        <taxon>Gluconacetobacter</taxon>
    </lineage>
</organism>
<dbReference type="RefSeq" id="WP_114726725.1">
    <property type="nucleotide sequence ID" value="NZ_BJMI01000005.1"/>
</dbReference>
<dbReference type="PANTHER" id="PTHR41521:SF4">
    <property type="entry name" value="BLR0684 PROTEIN"/>
    <property type="match status" value="1"/>
</dbReference>
<dbReference type="OrthoDB" id="9806380at2"/>
<dbReference type="AlphaFoldDB" id="A0A370G475"/>